<dbReference type="Gene3D" id="3.40.50.620">
    <property type="entry name" value="HUPs"/>
    <property type="match status" value="1"/>
</dbReference>
<dbReference type="InterPro" id="IPR050128">
    <property type="entry name" value="Sulfate_adenylyltrnsfr_sub2"/>
</dbReference>
<dbReference type="AlphaFoldDB" id="A0A7C4BAJ2"/>
<dbReference type="PANTHER" id="PTHR43196:SF2">
    <property type="entry name" value="PHOSPHOADENOSINE PHOSPHOSULFATE REDUCTASE"/>
    <property type="match status" value="1"/>
</dbReference>
<dbReference type="InterPro" id="IPR014729">
    <property type="entry name" value="Rossmann-like_a/b/a_fold"/>
</dbReference>
<reference evidence="1" key="1">
    <citation type="journal article" date="2020" name="mSystems">
        <title>Genome- and Community-Level Interaction Insights into Carbon Utilization and Element Cycling Functions of Hydrothermarchaeota in Hydrothermal Sediment.</title>
        <authorList>
            <person name="Zhou Z."/>
            <person name="Liu Y."/>
            <person name="Xu W."/>
            <person name="Pan J."/>
            <person name="Luo Z.H."/>
            <person name="Li M."/>
        </authorList>
    </citation>
    <scope>NUCLEOTIDE SEQUENCE [LARGE SCALE GENOMIC DNA]</scope>
    <source>
        <strain evidence="1">SpSt-735</strain>
    </source>
</reference>
<comment type="caution">
    <text evidence="1">The sequence shown here is derived from an EMBL/GenBank/DDBJ whole genome shotgun (WGS) entry which is preliminary data.</text>
</comment>
<organism evidence="1">
    <name type="scientific">Thermofilum pendens</name>
    <dbReference type="NCBI Taxonomy" id="2269"/>
    <lineage>
        <taxon>Archaea</taxon>
        <taxon>Thermoproteota</taxon>
        <taxon>Thermoprotei</taxon>
        <taxon>Thermofilales</taxon>
        <taxon>Thermofilaceae</taxon>
        <taxon>Thermofilum</taxon>
    </lineage>
</organism>
<protein>
    <recommendedName>
        <fullName evidence="2">Phosphoadenosine phosphosulphate reductase domain-containing protein</fullName>
    </recommendedName>
</protein>
<dbReference type="SUPFAM" id="SSF52402">
    <property type="entry name" value="Adenine nucleotide alpha hydrolases-like"/>
    <property type="match status" value="1"/>
</dbReference>
<proteinExistence type="predicted"/>
<evidence type="ECO:0008006" key="2">
    <source>
        <dbReference type="Google" id="ProtNLM"/>
    </source>
</evidence>
<gene>
    <name evidence="1" type="ORF">ENV17_07940</name>
</gene>
<accession>A0A7C4BAJ2</accession>
<dbReference type="PANTHER" id="PTHR43196">
    <property type="entry name" value="SULFATE ADENYLYLTRANSFERASE SUBUNIT 2"/>
    <property type="match status" value="1"/>
</dbReference>
<sequence>MMEYYPYFREGRLAGFIRTFSDYLEVFSGGNSRYYLWEGDQGLPHGGGTPFFRAFYEPPLKPETSLVDLEERVSQAAAAIGGKLRGRHVLVDFSGGKDSTLNLLLVSLLSERVGFRVTPVYVHVPYLEPPSNVDHAERIAGKLGYDLEVVEASRGQMLFYLGREGLPRRGSRWCTFLKMRALREARKRLSPDYEARAERLAESGKRMERLSLAFSKSAYIAGKTLNLVYDLPALAVARALGERGLIHPHYTDGLPRVSCSLCPYRSLYELTLSRAYPLEDEGLVEHVAYAQFRRLYSAVAQWEEFWKYALWRFPPSAARWRLGEREAASTDGVLALEEVRSMFRSMWVSAPRLEVVGHV</sequence>
<evidence type="ECO:0000313" key="1">
    <source>
        <dbReference type="EMBL" id="HGI44296.1"/>
    </source>
</evidence>
<name>A0A7C4BAJ2_THEPE</name>
<dbReference type="EMBL" id="DTFI01000231">
    <property type="protein sequence ID" value="HGI44296.1"/>
    <property type="molecule type" value="Genomic_DNA"/>
</dbReference>